<dbReference type="SUPFAM" id="SSF52161">
    <property type="entry name" value="Ribosomal protein L13"/>
    <property type="match status" value="1"/>
</dbReference>
<dbReference type="InterPro" id="IPR036899">
    <property type="entry name" value="Ribosomal_uL13_sf"/>
</dbReference>
<reference evidence="5" key="1">
    <citation type="journal article" date="2016" name="Curr. Genet.">
        <title>Hoarding and horizontal transfer led to an expanded gene and intron repertoire in the plastid genome of the diatom, Toxarium undulatum (Bacillariophyta).</title>
        <authorList>
            <person name="Ruck E.C."/>
            <person name="Linard S.R."/>
            <person name="Nakov T."/>
            <person name="Theriot E.C."/>
            <person name="Alverson A.J."/>
        </authorList>
    </citation>
    <scope>NUCLEOTIDE SEQUENCE</scope>
    <source>
        <strain evidence="5">ECT3802</strain>
    </source>
</reference>
<sequence>MNETFIPTLDYGKKKWYIIDCKEKQLGRLSSVVVSLLTGKSKYYYNPSLDLGDYVILVNAEYILLNRNIEKFHVFIPGRPGRSLKRLVNLNSEQILKRCIFSMMPKGIPKRQLAKRLKIYQSTAHPHLAQNPIEITDLQNIKFYE</sequence>
<dbReference type="PANTHER" id="PTHR11545:SF41">
    <property type="entry name" value="50S RIBOSOMAL PROTEIN L13, CHLOROPLASTIC"/>
    <property type="match status" value="1"/>
</dbReference>
<dbReference type="GO" id="GO:0006412">
    <property type="term" value="P:translation"/>
    <property type="evidence" value="ECO:0007669"/>
    <property type="project" value="UniProtKB-UniRule"/>
</dbReference>
<dbReference type="EMBL" id="KX619437">
    <property type="protein sequence ID" value="AOS86668.1"/>
    <property type="molecule type" value="Genomic_DNA"/>
</dbReference>
<evidence type="ECO:0000256" key="1">
    <source>
        <dbReference type="ARBA" id="ARBA00006227"/>
    </source>
</evidence>
<comment type="subcellular location">
    <subcellularLocation>
        <location evidence="4">Plastid</location>
        <location evidence="4">Chloroplast</location>
    </subcellularLocation>
</comment>
<dbReference type="GeneID" id="29293214"/>
<evidence type="ECO:0000313" key="5">
    <source>
        <dbReference type="EMBL" id="AOS86668.1"/>
    </source>
</evidence>
<dbReference type="GO" id="GO:0003729">
    <property type="term" value="F:mRNA binding"/>
    <property type="evidence" value="ECO:0007669"/>
    <property type="project" value="TreeGrafter"/>
</dbReference>
<dbReference type="NCBIfam" id="TIGR01066">
    <property type="entry name" value="rplM_bact"/>
    <property type="match status" value="1"/>
</dbReference>
<dbReference type="AlphaFoldDB" id="A0A1D8D9N6"/>
<keyword evidence="5" id="KW-0934">Plastid</keyword>
<protein>
    <recommendedName>
        <fullName evidence="4">Large ribosomal subunit protein uL13c</fullName>
    </recommendedName>
</protein>
<dbReference type="Gene3D" id="3.90.1180.10">
    <property type="entry name" value="Ribosomal protein L13"/>
    <property type="match status" value="1"/>
</dbReference>
<dbReference type="Pfam" id="PF00572">
    <property type="entry name" value="Ribosomal_L13"/>
    <property type="match status" value="1"/>
</dbReference>
<name>A0A1D8D9N6_9STRA</name>
<keyword evidence="5" id="KW-0150">Chloroplast</keyword>
<dbReference type="InterPro" id="IPR005822">
    <property type="entry name" value="Ribosomal_uL13"/>
</dbReference>
<keyword evidence="3 4" id="KW-0687">Ribonucleoprotein</keyword>
<dbReference type="PANTHER" id="PTHR11545">
    <property type="entry name" value="RIBOSOMAL PROTEIN L13"/>
    <property type="match status" value="1"/>
</dbReference>
<dbReference type="GO" id="GO:0003735">
    <property type="term" value="F:structural constituent of ribosome"/>
    <property type="evidence" value="ECO:0007669"/>
    <property type="project" value="InterPro"/>
</dbReference>
<comment type="subunit">
    <text evidence="4">Part of the 50S ribosomal subunit.</text>
</comment>
<gene>
    <name evidence="4 5" type="primary">rpl13</name>
</gene>
<evidence type="ECO:0000256" key="2">
    <source>
        <dbReference type="ARBA" id="ARBA00022980"/>
    </source>
</evidence>
<dbReference type="GO" id="GO:0017148">
    <property type="term" value="P:negative regulation of translation"/>
    <property type="evidence" value="ECO:0007669"/>
    <property type="project" value="TreeGrafter"/>
</dbReference>
<organism evidence="5">
    <name type="scientific">Toxarium undulatum</name>
    <dbReference type="NCBI Taxonomy" id="210620"/>
    <lineage>
        <taxon>Eukaryota</taxon>
        <taxon>Sar</taxon>
        <taxon>Stramenopiles</taxon>
        <taxon>Ochrophyta</taxon>
        <taxon>Bacillariophyta</taxon>
        <taxon>Mediophyceae</taxon>
        <taxon>Toxariales</taxon>
        <taxon>Toxariaceae</taxon>
        <taxon>Toxarium</taxon>
    </lineage>
</organism>
<geneLocation type="chloroplast" evidence="5"/>
<comment type="similarity">
    <text evidence="1 4">Belongs to the universal ribosomal protein uL13 family.</text>
</comment>
<dbReference type="GO" id="GO:0009507">
    <property type="term" value="C:chloroplast"/>
    <property type="evidence" value="ECO:0007669"/>
    <property type="project" value="UniProtKB-SubCell"/>
</dbReference>
<keyword evidence="2 4" id="KW-0689">Ribosomal protein</keyword>
<dbReference type="CDD" id="cd00392">
    <property type="entry name" value="Ribosomal_L13"/>
    <property type="match status" value="1"/>
</dbReference>
<evidence type="ECO:0000256" key="3">
    <source>
        <dbReference type="ARBA" id="ARBA00023274"/>
    </source>
</evidence>
<accession>A0A1D8D9N6</accession>
<dbReference type="InterPro" id="IPR005823">
    <property type="entry name" value="Ribosomal_uL13_bac-type"/>
</dbReference>
<dbReference type="RefSeq" id="YP_009308925.1">
    <property type="nucleotide sequence ID" value="NC_031425.1"/>
</dbReference>
<dbReference type="GO" id="GO:0005762">
    <property type="term" value="C:mitochondrial large ribosomal subunit"/>
    <property type="evidence" value="ECO:0007669"/>
    <property type="project" value="TreeGrafter"/>
</dbReference>
<dbReference type="PIRSF" id="PIRSF002181">
    <property type="entry name" value="Ribosomal_L13"/>
    <property type="match status" value="1"/>
</dbReference>
<proteinExistence type="inferred from homology"/>
<dbReference type="HAMAP" id="MF_01366">
    <property type="entry name" value="Ribosomal_uL13"/>
    <property type="match status" value="1"/>
</dbReference>
<evidence type="ECO:0000256" key="4">
    <source>
        <dbReference type="HAMAP-Rule" id="MF_01366"/>
    </source>
</evidence>